<comment type="caution">
    <text evidence="2">The sequence shown here is derived from an EMBL/GenBank/DDBJ whole genome shotgun (WGS) entry which is preliminary data.</text>
</comment>
<dbReference type="PANTHER" id="PTHR11439:SF497">
    <property type="entry name" value="CYSTEINE-RICH RLK (RECEPTOR-LIKE PROTEIN KINASE) 8"/>
    <property type="match status" value="1"/>
</dbReference>
<evidence type="ECO:0000313" key="2">
    <source>
        <dbReference type="EMBL" id="KAH7546445.1"/>
    </source>
</evidence>
<sequence>MTSVPSSSIMVLPSFEQQFSDLPSASNRFKPSIMYTRRSCPQSLSGPHSISYPTTLQIQSVAVSPASSVRRSSRVSIPLDSLVYLTITRPDISFTVQQVSQFLQTPRHLHLAAVHRIIRYVHGLDRSGQDPVPVWCLESKNGRGTASLAAPFEASSISHHHPLRSISGRRKKLDFGGLNYPSKLLIAGEFIFCCILPLFHRSAIITILFFFFVFLH</sequence>
<reference evidence="2" key="1">
    <citation type="journal article" date="2021" name="Front. Plant Sci.">
        <title>Chromosome-Scale Genome Assembly for Chinese Sour Jujube and Insights Into Its Genome Evolution and Domestication Signature.</title>
        <authorList>
            <person name="Shen L.-Y."/>
            <person name="Luo H."/>
            <person name="Wang X.-L."/>
            <person name="Wang X.-M."/>
            <person name="Qiu X.-J."/>
            <person name="Liu H."/>
            <person name="Zhou S.-S."/>
            <person name="Jia K.-H."/>
            <person name="Nie S."/>
            <person name="Bao Y.-T."/>
            <person name="Zhang R.-G."/>
            <person name="Yun Q.-Z."/>
            <person name="Chai Y.-H."/>
            <person name="Lu J.-Y."/>
            <person name="Li Y."/>
            <person name="Zhao S.-W."/>
            <person name="Mao J.-F."/>
            <person name="Jia S.-G."/>
            <person name="Mao Y.-M."/>
        </authorList>
    </citation>
    <scope>NUCLEOTIDE SEQUENCE</scope>
    <source>
        <strain evidence="2">AT0</strain>
        <tissue evidence="2">Leaf</tissue>
    </source>
</reference>
<dbReference type="AlphaFoldDB" id="A0A978W3B1"/>
<keyword evidence="1" id="KW-1133">Transmembrane helix</keyword>
<feature type="transmembrane region" description="Helical" evidence="1">
    <location>
        <begin position="190"/>
        <end position="215"/>
    </location>
</feature>
<dbReference type="Proteomes" id="UP000813462">
    <property type="component" value="Unassembled WGS sequence"/>
</dbReference>
<keyword evidence="1" id="KW-0472">Membrane</keyword>
<keyword evidence="1" id="KW-0812">Transmembrane</keyword>
<gene>
    <name evidence="2" type="ORF">FEM48_Zijuj01G0201600</name>
</gene>
<evidence type="ECO:0000256" key="1">
    <source>
        <dbReference type="SAM" id="Phobius"/>
    </source>
</evidence>
<accession>A0A978W3B1</accession>
<name>A0A978W3B1_ZIZJJ</name>
<protein>
    <submittedName>
        <fullName evidence="2">Uncharacterized protein</fullName>
    </submittedName>
</protein>
<evidence type="ECO:0000313" key="3">
    <source>
        <dbReference type="Proteomes" id="UP000813462"/>
    </source>
</evidence>
<dbReference type="PANTHER" id="PTHR11439">
    <property type="entry name" value="GAG-POL-RELATED RETROTRANSPOSON"/>
    <property type="match status" value="1"/>
</dbReference>
<organism evidence="2 3">
    <name type="scientific">Ziziphus jujuba var. spinosa</name>
    <dbReference type="NCBI Taxonomy" id="714518"/>
    <lineage>
        <taxon>Eukaryota</taxon>
        <taxon>Viridiplantae</taxon>
        <taxon>Streptophyta</taxon>
        <taxon>Embryophyta</taxon>
        <taxon>Tracheophyta</taxon>
        <taxon>Spermatophyta</taxon>
        <taxon>Magnoliopsida</taxon>
        <taxon>eudicotyledons</taxon>
        <taxon>Gunneridae</taxon>
        <taxon>Pentapetalae</taxon>
        <taxon>rosids</taxon>
        <taxon>fabids</taxon>
        <taxon>Rosales</taxon>
        <taxon>Rhamnaceae</taxon>
        <taxon>Paliureae</taxon>
        <taxon>Ziziphus</taxon>
    </lineage>
</organism>
<proteinExistence type="predicted"/>
<dbReference type="EMBL" id="JAEACU010000001">
    <property type="protein sequence ID" value="KAH7546445.1"/>
    <property type="molecule type" value="Genomic_DNA"/>
</dbReference>